<evidence type="ECO:0000256" key="7">
    <source>
        <dbReference type="ARBA" id="ARBA00022729"/>
    </source>
</evidence>
<feature type="domain" description="Protein kinase" evidence="14">
    <location>
        <begin position="618"/>
        <end position="864"/>
    </location>
</feature>
<feature type="non-terminal residue" evidence="15">
    <location>
        <position position="1"/>
    </location>
</feature>
<evidence type="ECO:0000256" key="10">
    <source>
        <dbReference type="ARBA" id="ARBA00022777"/>
    </source>
</evidence>
<evidence type="ECO:0000313" key="15">
    <source>
        <dbReference type="EMBL" id="RMZ55728.1"/>
    </source>
</evidence>
<keyword evidence="13" id="KW-0325">Glycoprotein</keyword>
<dbReference type="PROSITE" id="PS50011">
    <property type="entry name" value="PROTEIN_KINASE_DOM"/>
    <property type="match status" value="1"/>
</dbReference>
<evidence type="ECO:0000313" key="16">
    <source>
        <dbReference type="Proteomes" id="UP000279271"/>
    </source>
</evidence>
<proteinExistence type="inferred from homology"/>
<dbReference type="SUPFAM" id="SSF53756">
    <property type="entry name" value="UDP-Glycosyltransferase/glycogen phosphorylase"/>
    <property type="match status" value="1"/>
</dbReference>
<dbReference type="Gene3D" id="3.40.50.2000">
    <property type="entry name" value="Glycogen Phosphorylase B"/>
    <property type="match status" value="1"/>
</dbReference>
<dbReference type="Proteomes" id="UP000279271">
    <property type="component" value="Unassembled WGS sequence"/>
</dbReference>
<dbReference type="Pfam" id="PF07714">
    <property type="entry name" value="PK_Tyr_Ser-Thr"/>
    <property type="match status" value="1"/>
</dbReference>
<evidence type="ECO:0000256" key="12">
    <source>
        <dbReference type="ARBA" id="ARBA00023136"/>
    </source>
</evidence>
<evidence type="ECO:0000256" key="3">
    <source>
        <dbReference type="ARBA" id="ARBA00008684"/>
    </source>
</evidence>
<keyword evidence="4" id="KW-0723">Serine/threonine-protein kinase</keyword>
<sequence>GQALLTFKAAITNAGSIAALTTWSSTVANPCSWGTTSGVTCDSDDTTVISLDLSGAGMVGSLTASLAALTGLQSLLLGGNSLTGSVPSAWNTGAALGSLTVINLTANAISALPTNFGAGGCSNLVTLALDSNGMTGSLPGSLTLTALKAATFVGNALTGSIPTWSKGLPSSASVAVLPQTGTTSLCGSVPASPGLTYSSSGTSFALANSLGSCFVPCSQTVTTSLTGTNLFDVAVAANVTAWDLARGNLLTPGQGTASSVTIPCYGTGSPVGSYLGGDAAYGALAWGSASGAASVTSHSTSSCLAASGTGSYVRVDLAASYALASVVLVLAGNGLAGGAVSVGVAADGSDATTCASGLVLGAGTVAVTCAASGRYVTVSGTTLGLCGVQVYPAVSDAALGKAATYTTASGTATLASFSTAAKLGIAGSSPSFVLDLGYTASLASVVVGSPTGLGVVSLQASNPLAGTSPSSRRLLRAAPSGVDAAGVAGAGGEAGMEQLGAETRATTTASAVGRRLLASTACSAGSGAGAWTCAGLSGRYLVLAASDGTLSFTTLRAFASAAPALALIFVGGTVATFRLTSTSDRTVFLAAINAAFQAAIEDAGYEMTTADTTLESATTSINPSEYGYTGSVPSGAQTLLLTVSYTTTLPATSVDSEAHMMASMRHPNVVGFLGLCTNPPCVASEYCARGSLTDVLRGAARSPARAAQLDWSRRLNMALDACKGMLYLHSHAPPIVHRDLKSPNLLVDRHWRVKISDFNLSKLLDGSPVMSSLAATNPRWLAPEILAGHAATFASDVYAFGIVVTVVTEGGRLAVPDRAALPGPDTQDWDGLDAYVDLIRACWAQNPNDRPTFSEVIPVLRDLLEALMHKNATQGRPSSTPVGPPTMAEPLYLKQAASLSRLGATRSNGGGAGDSVRALRGLGHDVMVVSGGPEGCEPEPEHEHASLLLQAWQGVNMLGIPLPSWGTLDSSCSHREFAAGVAASAILSAILSFYPDAVLGVDWHALRPYQAMKAAWEATHAAALRDAPGCRAPPLVYMNYRLHGRTDPACQALEVEALGASALSLLLCRADRRAALDMLGTSDGLRPGPDLRVLLPPLRSDLAGIGAPAAAALAPRRTFLTCAVRVAPEKAPDRFVELVEELAHRGALGNLTPLICGSGWGGAWGTSLAARLLAAAPQAVVHTRFLGPAGLAEIFAATLLNVHPCEQDAYGMTIVEAASQGAPSLVQGGGQVGATDLLDPEAGEVFVADLAQGIPGLAAEVERLVADPQALQRVGAKAREKARSWGEVDNAHQLATWVEAVVRVQAAAQERESSS</sequence>
<keyword evidence="6" id="KW-0808">Transferase</keyword>
<dbReference type="InterPro" id="IPR032675">
    <property type="entry name" value="LRR_dom_sf"/>
</dbReference>
<dbReference type="InterPro" id="IPR001245">
    <property type="entry name" value="Ser-Thr/Tyr_kinase_cat_dom"/>
</dbReference>
<dbReference type="InterPro" id="IPR055259">
    <property type="entry name" value="YkvP/CgeB_Glyco_trans-like"/>
</dbReference>
<evidence type="ECO:0000256" key="1">
    <source>
        <dbReference type="ARBA" id="ARBA00004370"/>
    </source>
</evidence>
<keyword evidence="7" id="KW-0732">Signal</keyword>
<evidence type="ECO:0000259" key="14">
    <source>
        <dbReference type="PROSITE" id="PS50011"/>
    </source>
</evidence>
<protein>
    <recommendedName>
        <fullName evidence="14">Protein kinase domain-containing protein</fullName>
    </recommendedName>
</protein>
<evidence type="ECO:0000256" key="11">
    <source>
        <dbReference type="ARBA" id="ARBA00022840"/>
    </source>
</evidence>
<organism evidence="15 16">
    <name type="scientific">Auxenochlorella protothecoides</name>
    <name type="common">Green microalga</name>
    <name type="synonym">Chlorella protothecoides</name>
    <dbReference type="NCBI Taxonomy" id="3075"/>
    <lineage>
        <taxon>Eukaryota</taxon>
        <taxon>Viridiplantae</taxon>
        <taxon>Chlorophyta</taxon>
        <taxon>core chlorophytes</taxon>
        <taxon>Trebouxiophyceae</taxon>
        <taxon>Chlorellales</taxon>
        <taxon>Chlorellaceae</taxon>
        <taxon>Auxenochlorella</taxon>
    </lineage>
</organism>
<accession>A0A3M7KYX2</accession>
<dbReference type="Gene3D" id="3.80.10.10">
    <property type="entry name" value="Ribonuclease Inhibitor"/>
    <property type="match status" value="1"/>
</dbReference>
<dbReference type="Gene3D" id="1.10.510.10">
    <property type="entry name" value="Transferase(Phosphotransferase) domain 1"/>
    <property type="match status" value="1"/>
</dbReference>
<dbReference type="Pfam" id="PF08263">
    <property type="entry name" value="LRRNT_2"/>
    <property type="match status" value="1"/>
</dbReference>
<reference evidence="16" key="1">
    <citation type="journal article" date="2018" name="Algal Res.">
        <title>Characterization of plant carbon substrate utilization by Auxenochlorella protothecoides.</title>
        <authorList>
            <person name="Vogler B.W."/>
            <person name="Starkenburg S.R."/>
            <person name="Sudasinghe N."/>
            <person name="Schambach J.Y."/>
            <person name="Rollin J.A."/>
            <person name="Pattathil S."/>
            <person name="Barry A.N."/>
        </authorList>
    </citation>
    <scope>NUCLEOTIDE SEQUENCE [LARGE SCALE GENOMIC DNA]</scope>
    <source>
        <strain evidence="16">UTEX 25</strain>
    </source>
</reference>
<dbReference type="SUPFAM" id="SSF56112">
    <property type="entry name" value="Protein kinase-like (PK-like)"/>
    <property type="match status" value="1"/>
</dbReference>
<comment type="caution">
    <text evidence="15">The sequence shown here is derived from an EMBL/GenBank/DDBJ whole genome shotgun (WGS) entry which is preliminary data.</text>
</comment>
<dbReference type="Pfam" id="PF13524">
    <property type="entry name" value="Glyco_trans_1_2"/>
    <property type="match status" value="1"/>
</dbReference>
<evidence type="ECO:0000256" key="13">
    <source>
        <dbReference type="ARBA" id="ARBA00023180"/>
    </source>
</evidence>
<dbReference type="SUPFAM" id="SSF52058">
    <property type="entry name" value="L domain-like"/>
    <property type="match status" value="1"/>
</dbReference>
<dbReference type="Gene3D" id="2.60.120.260">
    <property type="entry name" value="Galactose-binding domain-like"/>
    <property type="match status" value="1"/>
</dbReference>
<keyword evidence="12" id="KW-0472">Membrane</keyword>
<dbReference type="GO" id="GO:0016020">
    <property type="term" value="C:membrane"/>
    <property type="evidence" value="ECO:0007669"/>
    <property type="project" value="UniProtKB-SubCell"/>
</dbReference>
<keyword evidence="9" id="KW-0547">Nucleotide-binding</keyword>
<keyword evidence="10" id="KW-0418">Kinase</keyword>
<dbReference type="InterPro" id="IPR003591">
    <property type="entry name" value="Leu-rich_rpt_typical-subtyp"/>
</dbReference>
<dbReference type="PROSITE" id="PS00108">
    <property type="entry name" value="PROTEIN_KINASE_ST"/>
    <property type="match status" value="1"/>
</dbReference>
<evidence type="ECO:0000256" key="5">
    <source>
        <dbReference type="ARBA" id="ARBA00022614"/>
    </source>
</evidence>
<evidence type="ECO:0000256" key="4">
    <source>
        <dbReference type="ARBA" id="ARBA00022527"/>
    </source>
</evidence>
<name>A0A3M7KYX2_AUXPR</name>
<comment type="similarity">
    <text evidence="3">Belongs to the protein kinase superfamily. Ser/Thr protein kinase family.</text>
</comment>
<dbReference type="PANTHER" id="PTHR45974">
    <property type="entry name" value="RECEPTOR-LIKE PROTEIN 55"/>
    <property type="match status" value="1"/>
</dbReference>
<keyword evidence="5" id="KW-0433">Leucine-rich repeat</keyword>
<keyword evidence="11" id="KW-0067">ATP-binding</keyword>
<keyword evidence="8" id="KW-0677">Repeat</keyword>
<evidence type="ECO:0000256" key="6">
    <source>
        <dbReference type="ARBA" id="ARBA00022679"/>
    </source>
</evidence>
<dbReference type="SMART" id="SM00369">
    <property type="entry name" value="LRR_TYP"/>
    <property type="match status" value="2"/>
</dbReference>
<dbReference type="EMBL" id="QOKY01000159">
    <property type="protein sequence ID" value="RMZ55728.1"/>
    <property type="molecule type" value="Genomic_DNA"/>
</dbReference>
<evidence type="ECO:0000256" key="8">
    <source>
        <dbReference type="ARBA" id="ARBA00022737"/>
    </source>
</evidence>
<dbReference type="InterPro" id="IPR000719">
    <property type="entry name" value="Prot_kinase_dom"/>
</dbReference>
<comment type="subcellular location">
    <subcellularLocation>
        <location evidence="2">Cytoplasm</location>
        <location evidence="2">Cytoskeleton</location>
        <location evidence="2">Cilium axoneme</location>
    </subcellularLocation>
    <subcellularLocation>
        <location evidence="1">Membrane</location>
    </subcellularLocation>
</comment>
<evidence type="ECO:0000256" key="9">
    <source>
        <dbReference type="ARBA" id="ARBA00022741"/>
    </source>
</evidence>
<dbReference type="GO" id="GO:0005524">
    <property type="term" value="F:ATP binding"/>
    <property type="evidence" value="ECO:0007669"/>
    <property type="project" value="UniProtKB-KW"/>
</dbReference>
<evidence type="ECO:0000256" key="2">
    <source>
        <dbReference type="ARBA" id="ARBA00004430"/>
    </source>
</evidence>
<dbReference type="InterPro" id="IPR008271">
    <property type="entry name" value="Ser/Thr_kinase_AS"/>
</dbReference>
<dbReference type="SMART" id="SM00220">
    <property type="entry name" value="S_TKc"/>
    <property type="match status" value="1"/>
</dbReference>
<dbReference type="GO" id="GO:0005930">
    <property type="term" value="C:axoneme"/>
    <property type="evidence" value="ECO:0007669"/>
    <property type="project" value="UniProtKB-SubCell"/>
</dbReference>
<dbReference type="InterPro" id="IPR011009">
    <property type="entry name" value="Kinase-like_dom_sf"/>
</dbReference>
<dbReference type="GO" id="GO:0004674">
    <property type="term" value="F:protein serine/threonine kinase activity"/>
    <property type="evidence" value="ECO:0007669"/>
    <property type="project" value="UniProtKB-KW"/>
</dbReference>
<gene>
    <name evidence="15" type="ORF">APUTEX25_005769</name>
</gene>
<dbReference type="InterPro" id="IPR013210">
    <property type="entry name" value="LRR_N_plant-typ"/>
</dbReference>